<proteinExistence type="inferred from homology"/>
<organism evidence="5 6">
    <name type="scientific">Geodia barretti</name>
    <name type="common">Barrett's horny sponge</name>
    <dbReference type="NCBI Taxonomy" id="519541"/>
    <lineage>
        <taxon>Eukaryota</taxon>
        <taxon>Metazoa</taxon>
        <taxon>Porifera</taxon>
        <taxon>Demospongiae</taxon>
        <taxon>Heteroscleromorpha</taxon>
        <taxon>Tetractinellida</taxon>
        <taxon>Astrophorina</taxon>
        <taxon>Geodiidae</taxon>
        <taxon>Geodia</taxon>
    </lineage>
</organism>
<evidence type="ECO:0000313" key="6">
    <source>
        <dbReference type="Proteomes" id="UP001174909"/>
    </source>
</evidence>
<gene>
    <name evidence="5" type="ORF">GBAR_LOCUS23703</name>
</gene>
<evidence type="ECO:0000256" key="3">
    <source>
        <dbReference type="ARBA" id="ARBA00023274"/>
    </source>
</evidence>
<dbReference type="GO" id="GO:0003735">
    <property type="term" value="F:structural constituent of ribosome"/>
    <property type="evidence" value="ECO:0007669"/>
    <property type="project" value="InterPro"/>
</dbReference>
<dbReference type="AlphaFoldDB" id="A0AA35T9F2"/>
<evidence type="ECO:0000256" key="4">
    <source>
        <dbReference type="SAM" id="MobiDB-lite"/>
    </source>
</evidence>
<accession>A0AA35T9F2</accession>
<dbReference type="PANTHER" id="PTHR10956:SF0">
    <property type="entry name" value="60S RIBOSOMAL PROTEIN L31"/>
    <property type="match status" value="1"/>
</dbReference>
<dbReference type="Gene3D" id="3.10.440.10">
    <property type="match status" value="1"/>
</dbReference>
<dbReference type="GO" id="GO:0022625">
    <property type="term" value="C:cytosolic large ribosomal subunit"/>
    <property type="evidence" value="ECO:0007669"/>
    <property type="project" value="TreeGrafter"/>
</dbReference>
<dbReference type="Proteomes" id="UP001174909">
    <property type="component" value="Unassembled WGS sequence"/>
</dbReference>
<dbReference type="InterPro" id="IPR000054">
    <property type="entry name" value="Ribosomal_eL31"/>
</dbReference>
<dbReference type="SUPFAM" id="SSF54575">
    <property type="entry name" value="Ribosomal protein L31e"/>
    <property type="match status" value="1"/>
</dbReference>
<dbReference type="EMBL" id="CASHTH010003282">
    <property type="protein sequence ID" value="CAI8042756.1"/>
    <property type="molecule type" value="Genomic_DNA"/>
</dbReference>
<keyword evidence="6" id="KW-1185">Reference proteome</keyword>
<comment type="similarity">
    <text evidence="1">Belongs to the eukaryotic ribosomal protein eL31 family.</text>
</comment>
<keyword evidence="3" id="KW-0687">Ribonucleoprotein</keyword>
<dbReference type="PANTHER" id="PTHR10956">
    <property type="entry name" value="60S RIBOSOMAL PROTEIN L31"/>
    <property type="match status" value="1"/>
</dbReference>
<dbReference type="Pfam" id="PF01198">
    <property type="entry name" value="Ribosomal_L31e"/>
    <property type="match status" value="1"/>
</dbReference>
<protein>
    <submittedName>
        <fullName evidence="5">50S ribosomal protein L31e</fullName>
    </submittedName>
</protein>
<dbReference type="GO" id="GO:0002181">
    <property type="term" value="P:cytoplasmic translation"/>
    <property type="evidence" value="ECO:0007669"/>
    <property type="project" value="TreeGrafter"/>
</dbReference>
<dbReference type="SMART" id="SM01380">
    <property type="entry name" value="Ribosomal_L31e"/>
    <property type="match status" value="1"/>
</dbReference>
<comment type="caution">
    <text evidence="5">The sequence shown here is derived from an EMBL/GenBank/DDBJ whole genome shotgun (WGS) entry which is preliminary data.</text>
</comment>
<evidence type="ECO:0000313" key="5">
    <source>
        <dbReference type="EMBL" id="CAI8042756.1"/>
    </source>
</evidence>
<feature type="compositionally biased region" description="Polar residues" evidence="4">
    <location>
        <begin position="124"/>
        <end position="134"/>
    </location>
</feature>
<sequence length="186" mass="20384">MIKEFTMHHMKTNSVRISEDVAHYVWKRGIKHPPRKIRVGMERTDEGFVLVYLYDKDEAAADATPAAVEPTEPELPEQPPSPAGRGGRTAGARSRTVRTRGRTARARSRTARTPSGTAGDQGRTARTSNGTAGDQSRAARVRDRSAKDQDRVARILCTAAAHSIVRVCRVFKTGILQSSVVPVQIL</sequence>
<feature type="compositionally biased region" description="Basic residues" evidence="4">
    <location>
        <begin position="95"/>
        <end position="110"/>
    </location>
</feature>
<name>A0AA35T9F2_GEOBA</name>
<keyword evidence="2 5" id="KW-0689">Ribosomal protein</keyword>
<feature type="compositionally biased region" description="Basic and acidic residues" evidence="4">
    <location>
        <begin position="140"/>
        <end position="149"/>
    </location>
</feature>
<evidence type="ECO:0000256" key="2">
    <source>
        <dbReference type="ARBA" id="ARBA00022980"/>
    </source>
</evidence>
<dbReference type="InterPro" id="IPR023621">
    <property type="entry name" value="Ribosomal_eL31_dom_sf"/>
</dbReference>
<feature type="region of interest" description="Disordered" evidence="4">
    <location>
        <begin position="62"/>
        <end position="149"/>
    </location>
</feature>
<evidence type="ECO:0000256" key="1">
    <source>
        <dbReference type="ARBA" id="ARBA00010808"/>
    </source>
</evidence>
<reference evidence="5" key="1">
    <citation type="submission" date="2023-03" db="EMBL/GenBank/DDBJ databases">
        <authorList>
            <person name="Steffen K."/>
            <person name="Cardenas P."/>
        </authorList>
    </citation>
    <scope>NUCLEOTIDE SEQUENCE</scope>
</reference>